<feature type="transmembrane region" description="Helical" evidence="8">
    <location>
        <begin position="264"/>
        <end position="285"/>
    </location>
</feature>
<evidence type="ECO:0000256" key="3">
    <source>
        <dbReference type="ARBA" id="ARBA00022448"/>
    </source>
</evidence>
<keyword evidence="4" id="KW-1003">Cell membrane</keyword>
<keyword evidence="11" id="KW-1185">Reference proteome</keyword>
<feature type="transmembrane region" description="Helical" evidence="8">
    <location>
        <begin position="352"/>
        <end position="372"/>
    </location>
</feature>
<evidence type="ECO:0000256" key="1">
    <source>
        <dbReference type="ARBA" id="ARBA00004651"/>
    </source>
</evidence>
<dbReference type="OrthoDB" id="266913at2"/>
<keyword evidence="7 8" id="KW-0472">Membrane</keyword>
<feature type="transmembrane region" description="Helical" evidence="8">
    <location>
        <begin position="230"/>
        <end position="252"/>
    </location>
</feature>
<feature type="transmembrane region" description="Helical" evidence="8">
    <location>
        <begin position="21"/>
        <end position="40"/>
    </location>
</feature>
<name>A0A1H9YPB5_9FIRM</name>
<dbReference type="Gene3D" id="3.40.1710.10">
    <property type="entry name" value="abc type-2 transporter like domain"/>
    <property type="match status" value="1"/>
</dbReference>
<evidence type="ECO:0000256" key="8">
    <source>
        <dbReference type="SAM" id="Phobius"/>
    </source>
</evidence>
<dbReference type="STRING" id="1120990.SAMN03080614_100449"/>
<dbReference type="InterPro" id="IPR013525">
    <property type="entry name" value="ABC2_TM"/>
</dbReference>
<comment type="subcellular location">
    <subcellularLocation>
        <location evidence="1">Cell membrane</location>
        <topology evidence="1">Multi-pass membrane protein</topology>
    </subcellularLocation>
</comment>
<dbReference type="PANTHER" id="PTHR30294:SF45">
    <property type="entry name" value="LINEARMYCIN RESISTANCE PERMEASE PROTEIN LNRN"/>
    <property type="match status" value="1"/>
</dbReference>
<gene>
    <name evidence="10" type="ORF">SAMN03080614_100449</name>
</gene>
<dbReference type="EMBL" id="FOIF01000004">
    <property type="protein sequence ID" value="SES70975.1"/>
    <property type="molecule type" value="Genomic_DNA"/>
</dbReference>
<dbReference type="PANTHER" id="PTHR30294">
    <property type="entry name" value="MEMBRANE COMPONENT OF ABC TRANSPORTER YHHJ-RELATED"/>
    <property type="match status" value="1"/>
</dbReference>
<dbReference type="InterPro" id="IPR047817">
    <property type="entry name" value="ABC2_TM_bact-type"/>
</dbReference>
<protein>
    <submittedName>
        <fullName evidence="10">ABC-2 family transporter protein</fullName>
    </submittedName>
</protein>
<evidence type="ECO:0000256" key="6">
    <source>
        <dbReference type="ARBA" id="ARBA00022989"/>
    </source>
</evidence>
<accession>A0A1H9YPB5</accession>
<evidence type="ECO:0000256" key="7">
    <source>
        <dbReference type="ARBA" id="ARBA00023136"/>
    </source>
</evidence>
<dbReference type="InterPro" id="IPR051449">
    <property type="entry name" value="ABC-2_transporter_component"/>
</dbReference>
<evidence type="ECO:0000256" key="4">
    <source>
        <dbReference type="ARBA" id="ARBA00022475"/>
    </source>
</evidence>
<keyword evidence="3" id="KW-0813">Transport</keyword>
<reference evidence="11" key="1">
    <citation type="submission" date="2016-10" db="EMBL/GenBank/DDBJ databases">
        <authorList>
            <person name="Varghese N."/>
            <person name="Submissions S."/>
        </authorList>
    </citation>
    <scope>NUCLEOTIDE SEQUENCE [LARGE SCALE GENOMIC DNA]</scope>
    <source>
        <strain evidence="11">DSM 13577</strain>
    </source>
</reference>
<dbReference type="Proteomes" id="UP000243819">
    <property type="component" value="Unassembled WGS sequence"/>
</dbReference>
<dbReference type="PROSITE" id="PS51012">
    <property type="entry name" value="ABC_TM2"/>
    <property type="match status" value="1"/>
</dbReference>
<sequence length="378" mass="42112">MKVLHLALNHLKLLFKYKMTFVWFFALPITLTLIIGSSMGENPSEEVFPVAILDEENSFFTNYIIERIEEDDKFTVERVDFNSGLELVEKSEVAGFIHFPKNLSKVYFYPSRRRISPLMLEKNLEKSIVELNNSLRIAQGIAEVFSPDSDILLLQKEILPKLKEVPISAQLSWTNGSEIPVGNNMSSPGMAILFTLMSVVFSGAGVILSDKHYKTFDRLLTTPTSRRTIILGKSLGIFLVGFVQLSILILFGQFVLKVNWGGDILATILLSLAFVFAASGLAMALVSICNNNSQLNVLGNIIVIGISMLGGCYWPIELLPNHMQIISKLVPTGWAMQGYTDIILRGLGLNDVLLNIFVLLIFGFILNGFGIYKLKNIV</sequence>
<evidence type="ECO:0000256" key="5">
    <source>
        <dbReference type="ARBA" id="ARBA00022692"/>
    </source>
</evidence>
<comment type="similarity">
    <text evidence="2">Belongs to the ABC-2 integral membrane protein family.</text>
</comment>
<dbReference type="GO" id="GO:0005886">
    <property type="term" value="C:plasma membrane"/>
    <property type="evidence" value="ECO:0007669"/>
    <property type="project" value="UniProtKB-SubCell"/>
</dbReference>
<proteinExistence type="inferred from homology"/>
<keyword evidence="5 8" id="KW-0812">Transmembrane</keyword>
<keyword evidence="6 8" id="KW-1133">Transmembrane helix</keyword>
<dbReference type="AlphaFoldDB" id="A0A1H9YPB5"/>
<evidence type="ECO:0000313" key="11">
    <source>
        <dbReference type="Proteomes" id="UP000243819"/>
    </source>
</evidence>
<dbReference type="Pfam" id="PF12698">
    <property type="entry name" value="ABC2_membrane_3"/>
    <property type="match status" value="1"/>
</dbReference>
<dbReference type="GO" id="GO:0140359">
    <property type="term" value="F:ABC-type transporter activity"/>
    <property type="evidence" value="ECO:0007669"/>
    <property type="project" value="InterPro"/>
</dbReference>
<evidence type="ECO:0000256" key="2">
    <source>
        <dbReference type="ARBA" id="ARBA00007783"/>
    </source>
</evidence>
<evidence type="ECO:0000259" key="9">
    <source>
        <dbReference type="PROSITE" id="PS51012"/>
    </source>
</evidence>
<feature type="transmembrane region" description="Helical" evidence="8">
    <location>
        <begin position="190"/>
        <end position="209"/>
    </location>
</feature>
<evidence type="ECO:0000313" key="10">
    <source>
        <dbReference type="EMBL" id="SES70975.1"/>
    </source>
</evidence>
<feature type="transmembrane region" description="Helical" evidence="8">
    <location>
        <begin position="297"/>
        <end position="316"/>
    </location>
</feature>
<feature type="domain" description="ABC transmembrane type-2" evidence="9">
    <location>
        <begin position="151"/>
        <end position="377"/>
    </location>
</feature>
<organism evidence="10 11">
    <name type="scientific">Anaerobranca gottschalkii DSM 13577</name>
    <dbReference type="NCBI Taxonomy" id="1120990"/>
    <lineage>
        <taxon>Bacteria</taxon>
        <taxon>Bacillati</taxon>
        <taxon>Bacillota</taxon>
        <taxon>Clostridia</taxon>
        <taxon>Eubacteriales</taxon>
        <taxon>Proteinivoracaceae</taxon>
        <taxon>Anaerobranca</taxon>
    </lineage>
</organism>
<dbReference type="RefSeq" id="WP_091348696.1">
    <property type="nucleotide sequence ID" value="NZ_FOIF01000004.1"/>
</dbReference>